<evidence type="ECO:0000256" key="1">
    <source>
        <dbReference type="ARBA" id="ARBA00001966"/>
    </source>
</evidence>
<dbReference type="Pfam" id="PF04055">
    <property type="entry name" value="Radical_SAM"/>
    <property type="match status" value="1"/>
</dbReference>
<keyword evidence="4" id="KW-0408">Iron</keyword>
<evidence type="ECO:0000256" key="3">
    <source>
        <dbReference type="ARBA" id="ARBA00022723"/>
    </source>
</evidence>
<evidence type="ECO:0000313" key="8">
    <source>
        <dbReference type="EMBL" id="MFL0267745.1"/>
    </source>
</evidence>
<dbReference type="SFLD" id="SFLDS00029">
    <property type="entry name" value="Radical_SAM"/>
    <property type="match status" value="1"/>
</dbReference>
<feature type="domain" description="Radical SAM core" evidence="7">
    <location>
        <begin position="169"/>
        <end position="406"/>
    </location>
</feature>
<dbReference type="InterPro" id="IPR023404">
    <property type="entry name" value="rSAM_horseshoe"/>
</dbReference>
<dbReference type="SMART" id="SM00729">
    <property type="entry name" value="Elp3"/>
    <property type="match status" value="1"/>
</dbReference>
<evidence type="ECO:0000259" key="7">
    <source>
        <dbReference type="PROSITE" id="PS51918"/>
    </source>
</evidence>
<dbReference type="PANTHER" id="PTHR43409">
    <property type="entry name" value="ANAEROBIC MAGNESIUM-PROTOPORPHYRIN IX MONOMETHYL ESTER CYCLASE-RELATED"/>
    <property type="match status" value="1"/>
</dbReference>
<evidence type="ECO:0000256" key="4">
    <source>
        <dbReference type="ARBA" id="ARBA00023004"/>
    </source>
</evidence>
<dbReference type="SFLD" id="SFLDG01123">
    <property type="entry name" value="methyltransferase_(Class_B)"/>
    <property type="match status" value="1"/>
</dbReference>
<evidence type="ECO:0000256" key="5">
    <source>
        <dbReference type="ARBA" id="ARBA00023014"/>
    </source>
</evidence>
<dbReference type="CDD" id="cd02068">
    <property type="entry name" value="radical_SAM_B12_BD"/>
    <property type="match status" value="1"/>
</dbReference>
<gene>
    <name evidence="8" type="ORF">ACJDUH_06475</name>
</gene>
<comment type="caution">
    <text evidence="8">The sequence shown here is derived from an EMBL/GenBank/DDBJ whole genome shotgun (WGS) entry which is preliminary data.</text>
</comment>
<comment type="cofactor">
    <cofactor evidence="1">
        <name>[4Fe-4S] cluster</name>
        <dbReference type="ChEBI" id="CHEBI:49883"/>
    </cofactor>
</comment>
<dbReference type="InterPro" id="IPR006158">
    <property type="entry name" value="Cobalamin-bd"/>
</dbReference>
<name>A0ABW8TRY3_9CLOT</name>
<dbReference type="Pfam" id="PF02310">
    <property type="entry name" value="B12-binding"/>
    <property type="match status" value="1"/>
</dbReference>
<dbReference type="InterPro" id="IPR007197">
    <property type="entry name" value="rSAM"/>
</dbReference>
<evidence type="ECO:0000259" key="6">
    <source>
        <dbReference type="PROSITE" id="PS51332"/>
    </source>
</evidence>
<dbReference type="InterPro" id="IPR006638">
    <property type="entry name" value="Elp3/MiaA/NifB-like_rSAM"/>
</dbReference>
<dbReference type="SUPFAM" id="SSF52242">
    <property type="entry name" value="Cobalamin (vitamin B12)-binding domain"/>
    <property type="match status" value="1"/>
</dbReference>
<keyword evidence="5" id="KW-0411">Iron-sulfur</keyword>
<dbReference type="PROSITE" id="PS51918">
    <property type="entry name" value="RADICAL_SAM"/>
    <property type="match status" value="1"/>
</dbReference>
<accession>A0ABW8TRY3</accession>
<protein>
    <submittedName>
        <fullName evidence="8">B12-binding domain-containing radical SAM protein</fullName>
    </submittedName>
</protein>
<dbReference type="Gene3D" id="3.40.50.280">
    <property type="entry name" value="Cobalamin-binding domain"/>
    <property type="match status" value="1"/>
</dbReference>
<evidence type="ECO:0000256" key="2">
    <source>
        <dbReference type="ARBA" id="ARBA00022691"/>
    </source>
</evidence>
<dbReference type="InterPro" id="IPR051198">
    <property type="entry name" value="BchE-like"/>
</dbReference>
<dbReference type="Gene3D" id="3.80.30.20">
    <property type="entry name" value="tm_1862 like domain"/>
    <property type="match status" value="1"/>
</dbReference>
<evidence type="ECO:0000313" key="9">
    <source>
        <dbReference type="Proteomes" id="UP001623661"/>
    </source>
</evidence>
<keyword evidence="2" id="KW-0949">S-adenosyl-L-methionine</keyword>
<dbReference type="EMBL" id="JBJHZY010000001">
    <property type="protein sequence ID" value="MFL0267745.1"/>
    <property type="molecule type" value="Genomic_DNA"/>
</dbReference>
<dbReference type="PROSITE" id="PS51332">
    <property type="entry name" value="B12_BINDING"/>
    <property type="match status" value="1"/>
</dbReference>
<feature type="domain" description="B12-binding" evidence="6">
    <location>
        <begin position="1"/>
        <end position="133"/>
    </location>
</feature>
<dbReference type="RefSeq" id="WP_406764338.1">
    <property type="nucleotide sequence ID" value="NZ_JBJHZY010000001.1"/>
</dbReference>
<keyword evidence="9" id="KW-1185">Reference proteome</keyword>
<reference evidence="8 9" key="1">
    <citation type="submission" date="2024-11" db="EMBL/GenBank/DDBJ databases">
        <authorList>
            <person name="Heng Y.C."/>
            <person name="Lim A.C.H."/>
            <person name="Lee J.K.Y."/>
            <person name="Kittelmann S."/>
        </authorList>
    </citation>
    <scope>NUCLEOTIDE SEQUENCE [LARGE SCALE GENOMIC DNA]</scope>
    <source>
        <strain evidence="8 9">WILCCON 0202</strain>
    </source>
</reference>
<dbReference type="InterPro" id="IPR058240">
    <property type="entry name" value="rSAM_sf"/>
</dbReference>
<dbReference type="Pfam" id="PF13311">
    <property type="entry name" value="DUF4080"/>
    <property type="match status" value="1"/>
</dbReference>
<proteinExistence type="predicted"/>
<dbReference type="SUPFAM" id="SSF102114">
    <property type="entry name" value="Radical SAM enzymes"/>
    <property type="match status" value="1"/>
</dbReference>
<dbReference type="Proteomes" id="UP001623661">
    <property type="component" value="Unassembled WGS sequence"/>
</dbReference>
<organism evidence="8 9">
    <name type="scientific">Candidatus Clostridium radicumherbarum</name>
    <dbReference type="NCBI Taxonomy" id="3381662"/>
    <lineage>
        <taxon>Bacteria</taxon>
        <taxon>Bacillati</taxon>
        <taxon>Bacillota</taxon>
        <taxon>Clostridia</taxon>
        <taxon>Eubacteriales</taxon>
        <taxon>Clostridiaceae</taxon>
        <taxon>Clostridium</taxon>
    </lineage>
</organism>
<dbReference type="SFLD" id="SFLDG01082">
    <property type="entry name" value="B12-binding_domain_containing"/>
    <property type="match status" value="1"/>
</dbReference>
<dbReference type="InterPro" id="IPR034466">
    <property type="entry name" value="Methyltransferase_Class_B"/>
</dbReference>
<keyword evidence="3" id="KW-0479">Metal-binding</keyword>
<sequence>MKLLLVGINSKFIHSNLAIRYLRAFTSDINYECNIREYSINDRAEKVVESIIHEKPNIVAFSCYIWNISFVKQIAVLIKLINKDIKILYGGPEVSFNSDEFFHNHPVDYIIEGEGEETFREFVLAFKEGLEPDNIKGVYYKEGSLIKYGGRRPLMDINKLIFPYEKDEDLNNKIIYYEGARGCPFNCKYCLSSTIHGVRFLDINRVKKDLNNLINKKVKLIKFVDRTFNCSSKFAMEVWSYLISLNTDTTFHFEISADILRDEQLELLKSAPKGRFQFEIGVQTTNYEILKNINRFVSFEDIKSQVNILNGFGNIKQHLDLIAGLPGENFESFKRSFNELYSIRPDEIQLGFLKLLKGSPMKEEANKWGIVSSPYEPYEVISTKDISYEELTLLKKVEEMVDKYYNSGKFNSILKYFLPKFENPFEFYLNLGLFFSEKGYFNRSLSSIEYYKVFLEFNAEVIKERNENLIDIIKYDFLKFNKKKYLPNFIDRNIDKITEKKIKLAIKEKIITIDYLNYNLEKFNIDINKFLSSGRIINGSFYYIFDEDNTENVLEIIASI</sequence>
<dbReference type="InterPro" id="IPR025288">
    <property type="entry name" value="DUF4080"/>
</dbReference>
<dbReference type="InterPro" id="IPR036724">
    <property type="entry name" value="Cobalamin-bd_sf"/>
</dbReference>
<dbReference type="PANTHER" id="PTHR43409:SF16">
    <property type="entry name" value="SLR0320 PROTEIN"/>
    <property type="match status" value="1"/>
</dbReference>